<accession>Q69SZ6</accession>
<dbReference type="EMBL" id="AP004802">
    <property type="protein sequence ID" value="BAD35936.1"/>
    <property type="molecule type" value="Genomic_DNA"/>
</dbReference>
<dbReference type="Proteomes" id="UP000000763">
    <property type="component" value="Chromosome 6"/>
</dbReference>
<evidence type="ECO:0000313" key="2">
    <source>
        <dbReference type="Proteomes" id="UP000000763"/>
    </source>
</evidence>
<gene>
    <name evidence="1" type="primary">P0640D01.21</name>
</gene>
<reference evidence="2" key="1">
    <citation type="journal article" date="2005" name="Nature">
        <title>The map-based sequence of the rice genome.</title>
        <authorList>
            <consortium name="International rice genome sequencing project (IRGSP)"/>
            <person name="Matsumoto T."/>
            <person name="Wu J."/>
            <person name="Kanamori H."/>
            <person name="Katayose Y."/>
            <person name="Fujisawa M."/>
            <person name="Namiki N."/>
            <person name="Mizuno H."/>
            <person name="Yamamoto K."/>
            <person name="Antonio B.A."/>
            <person name="Baba T."/>
            <person name="Sakata K."/>
            <person name="Nagamura Y."/>
            <person name="Aoki H."/>
            <person name="Arikawa K."/>
            <person name="Arita K."/>
            <person name="Bito T."/>
            <person name="Chiden Y."/>
            <person name="Fujitsuka N."/>
            <person name="Fukunaka R."/>
            <person name="Hamada M."/>
            <person name="Harada C."/>
            <person name="Hayashi A."/>
            <person name="Hijishita S."/>
            <person name="Honda M."/>
            <person name="Hosokawa S."/>
            <person name="Ichikawa Y."/>
            <person name="Idonuma A."/>
            <person name="Iijima M."/>
            <person name="Ikeda M."/>
            <person name="Ikeno M."/>
            <person name="Ito K."/>
            <person name="Ito S."/>
            <person name="Ito T."/>
            <person name="Ito Y."/>
            <person name="Ito Y."/>
            <person name="Iwabuchi A."/>
            <person name="Kamiya K."/>
            <person name="Karasawa W."/>
            <person name="Kurita K."/>
            <person name="Katagiri S."/>
            <person name="Kikuta A."/>
            <person name="Kobayashi H."/>
            <person name="Kobayashi N."/>
            <person name="Machita K."/>
            <person name="Maehara T."/>
            <person name="Masukawa M."/>
            <person name="Mizubayashi T."/>
            <person name="Mukai Y."/>
            <person name="Nagasaki H."/>
            <person name="Nagata Y."/>
            <person name="Naito S."/>
            <person name="Nakashima M."/>
            <person name="Nakama Y."/>
            <person name="Nakamichi Y."/>
            <person name="Nakamura M."/>
            <person name="Meguro A."/>
            <person name="Negishi M."/>
            <person name="Ohta I."/>
            <person name="Ohta T."/>
            <person name="Okamoto M."/>
            <person name="Ono N."/>
            <person name="Saji S."/>
            <person name="Sakaguchi M."/>
            <person name="Sakai K."/>
            <person name="Shibata M."/>
            <person name="Shimokawa T."/>
            <person name="Song J."/>
            <person name="Takazaki Y."/>
            <person name="Terasawa K."/>
            <person name="Tsugane M."/>
            <person name="Tsuji K."/>
            <person name="Ueda S."/>
            <person name="Waki K."/>
            <person name="Yamagata H."/>
            <person name="Yamamoto M."/>
            <person name="Yamamoto S."/>
            <person name="Yamane H."/>
            <person name="Yoshiki S."/>
            <person name="Yoshihara R."/>
            <person name="Yukawa K."/>
            <person name="Zhong H."/>
            <person name="Yano M."/>
            <person name="Yuan Q."/>
            <person name="Ouyang S."/>
            <person name="Liu J."/>
            <person name="Jones K.M."/>
            <person name="Gansberger K."/>
            <person name="Moffat K."/>
            <person name="Hill J."/>
            <person name="Bera J."/>
            <person name="Fadrosh D."/>
            <person name="Jin S."/>
            <person name="Johri S."/>
            <person name="Kim M."/>
            <person name="Overton L."/>
            <person name="Reardon M."/>
            <person name="Tsitrin T."/>
            <person name="Vuong H."/>
            <person name="Weaver B."/>
            <person name="Ciecko A."/>
            <person name="Tallon L."/>
            <person name="Jackson J."/>
            <person name="Pai G."/>
            <person name="Aken S.V."/>
            <person name="Utterback T."/>
            <person name="Reidmuller S."/>
            <person name="Feldblyum T."/>
            <person name="Hsiao J."/>
            <person name="Zismann V."/>
            <person name="Iobst S."/>
            <person name="de Vazeille A.R."/>
            <person name="Buell C.R."/>
            <person name="Ying K."/>
            <person name="Li Y."/>
            <person name="Lu T."/>
            <person name="Huang Y."/>
            <person name="Zhao Q."/>
            <person name="Feng Q."/>
            <person name="Zhang L."/>
            <person name="Zhu J."/>
            <person name="Weng Q."/>
            <person name="Mu J."/>
            <person name="Lu Y."/>
            <person name="Fan D."/>
            <person name="Liu Y."/>
            <person name="Guan J."/>
            <person name="Zhang Y."/>
            <person name="Yu S."/>
            <person name="Liu X."/>
            <person name="Zhang Y."/>
            <person name="Hong G."/>
            <person name="Han B."/>
            <person name="Choisne N."/>
            <person name="Demange N."/>
            <person name="Orjeda G."/>
            <person name="Samain S."/>
            <person name="Cattolico L."/>
            <person name="Pelletier E."/>
            <person name="Couloux A."/>
            <person name="Segurens B."/>
            <person name="Wincker P."/>
            <person name="D'Hont A."/>
            <person name="Scarpelli C."/>
            <person name="Weissenbach J."/>
            <person name="Salanoubat M."/>
            <person name="Quetier F."/>
            <person name="Yu Y."/>
            <person name="Kim H.R."/>
            <person name="Rambo T."/>
            <person name="Currie J."/>
            <person name="Collura K."/>
            <person name="Luo M."/>
            <person name="Yang T."/>
            <person name="Ammiraju J.S.S."/>
            <person name="Engler F."/>
            <person name="Soderlund C."/>
            <person name="Wing R.A."/>
            <person name="Palmer L.E."/>
            <person name="de la Bastide M."/>
            <person name="Spiegel L."/>
            <person name="Nascimento L."/>
            <person name="Zutavern T."/>
            <person name="O'Shaughnessy A."/>
            <person name="Dike S."/>
            <person name="Dedhia N."/>
            <person name="Preston R."/>
            <person name="Balija V."/>
            <person name="McCombie W.R."/>
            <person name="Chow T."/>
            <person name="Chen H."/>
            <person name="Chung M."/>
            <person name="Chen C."/>
            <person name="Shaw J."/>
            <person name="Wu H."/>
            <person name="Hsiao K."/>
            <person name="Chao Y."/>
            <person name="Chu M."/>
            <person name="Cheng C."/>
            <person name="Hour A."/>
            <person name="Lee P."/>
            <person name="Lin S."/>
            <person name="Lin Y."/>
            <person name="Liou J."/>
            <person name="Liu S."/>
            <person name="Hsing Y."/>
            <person name="Raghuvanshi S."/>
            <person name="Mohanty A."/>
            <person name="Bharti A.K."/>
            <person name="Gaur A."/>
            <person name="Gupta V."/>
            <person name="Kumar D."/>
            <person name="Ravi V."/>
            <person name="Vij S."/>
            <person name="Kapur A."/>
            <person name="Khurana P."/>
            <person name="Khurana P."/>
            <person name="Khurana J.P."/>
            <person name="Tyagi A.K."/>
            <person name="Gaikwad K."/>
            <person name="Singh A."/>
            <person name="Dalal V."/>
            <person name="Srivastava S."/>
            <person name="Dixit A."/>
            <person name="Pal A.K."/>
            <person name="Ghazi I.A."/>
            <person name="Yadav M."/>
            <person name="Pandit A."/>
            <person name="Bhargava A."/>
            <person name="Sureshbabu K."/>
            <person name="Batra K."/>
            <person name="Sharma T.R."/>
            <person name="Mohapatra T."/>
            <person name="Singh N.K."/>
            <person name="Messing J."/>
            <person name="Nelson A.B."/>
            <person name="Fuks G."/>
            <person name="Kavchok S."/>
            <person name="Keizer G."/>
            <person name="Linton E."/>
            <person name="Llaca V."/>
            <person name="Song R."/>
            <person name="Tanyolac B."/>
            <person name="Young S."/>
            <person name="Ho-Il K."/>
            <person name="Hahn J.H."/>
            <person name="Sangsakoo G."/>
            <person name="Vanavichit A."/>
            <person name="de Mattos Luiz.A.T."/>
            <person name="Zimmer P.D."/>
            <person name="Malone G."/>
            <person name="Dellagostin O."/>
            <person name="de Oliveira A.C."/>
            <person name="Bevan M."/>
            <person name="Bancroft I."/>
            <person name="Minx P."/>
            <person name="Cordum H."/>
            <person name="Wilson R."/>
            <person name="Cheng Z."/>
            <person name="Jin W."/>
            <person name="Jiang J."/>
            <person name="Leong S.A."/>
            <person name="Iwama H."/>
            <person name="Gojobori T."/>
            <person name="Itoh T."/>
            <person name="Niimura Y."/>
            <person name="Fujii Y."/>
            <person name="Habara T."/>
            <person name="Sakai H."/>
            <person name="Sato Y."/>
            <person name="Wilson G."/>
            <person name="Kumar K."/>
            <person name="McCouch S."/>
            <person name="Juretic N."/>
            <person name="Hoen D."/>
            <person name="Wright S."/>
            <person name="Bruskiewich R."/>
            <person name="Bureau T."/>
            <person name="Miyao A."/>
            <person name="Hirochika H."/>
            <person name="Nishikawa T."/>
            <person name="Kadowaki K."/>
            <person name="Sugiura M."/>
            <person name="Burr B."/>
            <person name="Sasaki T."/>
        </authorList>
    </citation>
    <scope>NUCLEOTIDE SEQUENCE [LARGE SCALE GENOMIC DNA]</scope>
    <source>
        <strain evidence="2">cv. Nipponbare</strain>
    </source>
</reference>
<sequence length="74" mass="8462">MAGWPLPYSSSLPLPLRRQPSADAACLRPPFGSLTATPLFVSTPAATRQQQRRRWYCRIGDLMEVEEMEKEIWV</sequence>
<dbReference type="AlphaFoldDB" id="Q69SZ6"/>
<organism evidence="1 2">
    <name type="scientific">Oryza sativa subsp. japonica</name>
    <name type="common">Rice</name>
    <dbReference type="NCBI Taxonomy" id="39947"/>
    <lineage>
        <taxon>Eukaryota</taxon>
        <taxon>Viridiplantae</taxon>
        <taxon>Streptophyta</taxon>
        <taxon>Embryophyta</taxon>
        <taxon>Tracheophyta</taxon>
        <taxon>Spermatophyta</taxon>
        <taxon>Magnoliopsida</taxon>
        <taxon>Liliopsida</taxon>
        <taxon>Poales</taxon>
        <taxon>Poaceae</taxon>
        <taxon>BOP clade</taxon>
        <taxon>Oryzoideae</taxon>
        <taxon>Oryzeae</taxon>
        <taxon>Oryzinae</taxon>
        <taxon>Oryza</taxon>
        <taxon>Oryza sativa</taxon>
    </lineage>
</organism>
<name>Q69SZ6_ORYSJ</name>
<protein>
    <submittedName>
        <fullName evidence="1">Uncharacterized protein</fullName>
    </submittedName>
</protein>
<proteinExistence type="predicted"/>
<reference evidence="2" key="2">
    <citation type="journal article" date="2008" name="Nucleic Acids Res.">
        <title>The rice annotation project database (RAP-DB): 2008 update.</title>
        <authorList>
            <consortium name="The rice annotation project (RAP)"/>
        </authorList>
    </citation>
    <scope>GENOME REANNOTATION</scope>
    <source>
        <strain evidence="2">cv. Nipponbare</strain>
    </source>
</reference>
<evidence type="ECO:0000313" key="1">
    <source>
        <dbReference type="EMBL" id="BAD35936.1"/>
    </source>
</evidence>